<dbReference type="Proteomes" id="UP000887569">
    <property type="component" value="Unplaced"/>
</dbReference>
<proteinExistence type="predicted"/>
<dbReference type="AlphaFoldDB" id="A0A915AAM1"/>
<evidence type="ECO:0000313" key="1">
    <source>
        <dbReference type="Proteomes" id="UP000887569"/>
    </source>
</evidence>
<name>A0A915AAM1_PARUN</name>
<organism evidence="1 2">
    <name type="scientific">Parascaris univalens</name>
    <name type="common">Nematode worm</name>
    <dbReference type="NCBI Taxonomy" id="6257"/>
    <lineage>
        <taxon>Eukaryota</taxon>
        <taxon>Metazoa</taxon>
        <taxon>Ecdysozoa</taxon>
        <taxon>Nematoda</taxon>
        <taxon>Chromadorea</taxon>
        <taxon>Rhabditida</taxon>
        <taxon>Spirurina</taxon>
        <taxon>Ascaridomorpha</taxon>
        <taxon>Ascaridoidea</taxon>
        <taxon>Ascarididae</taxon>
        <taxon>Parascaris</taxon>
    </lineage>
</organism>
<accession>A0A915AAM1</accession>
<protein>
    <submittedName>
        <fullName evidence="2">Secreted protein</fullName>
    </submittedName>
</protein>
<sequence>MQRPLFPIETSGFCLPVSAGCVCHRFRWVLRRFRSSFAPLRRLNLFCCKLAAVSRDDASRVSRQPTFLSPNVLGTVCSRCIFTPHFVALLSFLVSKSSCLQNID</sequence>
<reference evidence="2" key="1">
    <citation type="submission" date="2022-11" db="UniProtKB">
        <authorList>
            <consortium name="WormBaseParasite"/>
        </authorList>
    </citation>
    <scope>IDENTIFICATION</scope>
</reference>
<keyword evidence="1" id="KW-1185">Reference proteome</keyword>
<evidence type="ECO:0000313" key="2">
    <source>
        <dbReference type="WBParaSite" id="PgR004_g076_t04"/>
    </source>
</evidence>
<dbReference type="WBParaSite" id="PgR004_g076_t04">
    <property type="protein sequence ID" value="PgR004_g076_t04"/>
    <property type="gene ID" value="PgR004_g076"/>
</dbReference>
<dbReference type="PROSITE" id="PS51257">
    <property type="entry name" value="PROKAR_LIPOPROTEIN"/>
    <property type="match status" value="1"/>
</dbReference>